<name>A0ABN6TUM1_9BURK</name>
<dbReference type="Proteomes" id="UP001211204">
    <property type="component" value="Chromosome"/>
</dbReference>
<dbReference type="SUPFAM" id="SSF52096">
    <property type="entry name" value="ClpP/crotonase"/>
    <property type="match status" value="1"/>
</dbReference>
<evidence type="ECO:0000313" key="1">
    <source>
        <dbReference type="EMBL" id="BDT79212.1"/>
    </source>
</evidence>
<dbReference type="InterPro" id="IPR029045">
    <property type="entry name" value="ClpP/crotonase-like_dom_sf"/>
</dbReference>
<keyword evidence="2" id="KW-1185">Reference proteome</keyword>
<proteinExistence type="predicted"/>
<evidence type="ECO:0000313" key="2">
    <source>
        <dbReference type="Proteomes" id="UP001211204"/>
    </source>
</evidence>
<gene>
    <name evidence="1" type="ORF">PKF032_11000</name>
</gene>
<protein>
    <submittedName>
        <fullName evidence="1">Uncharacterized protein</fullName>
    </submittedName>
</protein>
<dbReference type="Gene3D" id="3.90.226.10">
    <property type="entry name" value="2-enoyl-CoA Hydratase, Chain A, domain 1"/>
    <property type="match status" value="1"/>
</dbReference>
<reference evidence="1 2" key="1">
    <citation type="submission" date="2022-11" db="EMBL/GenBank/DDBJ databases">
        <title>Complete Genome Sequences of three Polynucleobacter sp. Subcluster PnecC Strains KF022, KF023, and KF032 Isolated from a Shallow Eutrophic Lake in Japan.</title>
        <authorList>
            <person name="Ogata Y."/>
            <person name="Watanabe K."/>
            <person name="Takemine S."/>
            <person name="Shindo C."/>
            <person name="Kurokawa R."/>
            <person name="Suda W."/>
        </authorList>
    </citation>
    <scope>NUCLEOTIDE SEQUENCE [LARGE SCALE GENOMIC DNA]</scope>
    <source>
        <strain evidence="1 2">KF032</strain>
    </source>
</reference>
<organism evidence="1 2">
    <name type="scientific">Polynucleobacter yangtzensis</name>
    <dbReference type="NCBI Taxonomy" id="1743159"/>
    <lineage>
        <taxon>Bacteria</taxon>
        <taxon>Pseudomonadati</taxon>
        <taxon>Pseudomonadota</taxon>
        <taxon>Betaproteobacteria</taxon>
        <taxon>Burkholderiales</taxon>
        <taxon>Burkholderiaceae</taxon>
        <taxon>Polynucleobacter</taxon>
    </lineage>
</organism>
<accession>A0ABN6TUM1</accession>
<sequence length="264" mass="29274">MIFLRHPLPIILLALTFFIQPIEVHASEHLSPEKTIVVNIKGQISKNVLEKVRRSVLQVTWDPIPAGLIVLLDSPGGDGEAAIRIGHLLRASNAHIFVTGECASACIFVLAGGVVRVAPAYSVGIHRGRITMSDADAKIIKEVDPSESPAAQVKLLQYEAQASRFLAEMGMSPELFTLMQSHQFKGVYRLSSAELAKFGLTGFAKAYWEGRAALFTNIKDAYQMDELELKKRTMRVASRCSGFDRQAIEFVRCYKETLRDPFLN</sequence>
<dbReference type="EMBL" id="AP026974">
    <property type="protein sequence ID" value="BDT79212.1"/>
    <property type="molecule type" value="Genomic_DNA"/>
</dbReference>